<dbReference type="InterPro" id="IPR029063">
    <property type="entry name" value="SAM-dependent_MTases_sf"/>
</dbReference>
<sequence length="475" mass="54587">MSTQQSPVISTVVLNWNRADLLFQTLKSYAETITVPYELFIIDNASTDNSKAVIKDFCSQNPYSQAIFLPQNRGGEALNLGLEKAAGKYLHLSENDVKYLPHWADKCIDIFENFAQLGQLSLFGPLSADDTWGGVGDFPPSQLRHSRGRIIYELDDNSGTTCVIRREIWDRGIRIHSHPEREGVIFPHDGQFSAEIKQAGYIVARSDHPFIKNVGHTIVELQSRPDYYLKNYRAKPWFGEAKLQAKIAKWEQSDKPPARLSFLFPEEPILREKSRPHDYCAEPYLWSMLDEWTPEIELIEFIYTLVRLLKPKFCLETGTWRGFLAETIGCALQQNGRGRLISLEKEADIYTMAHNRIIERKLTHQVKVIHANSLATTINEKIDLLILNSAVEIKLAEFWHFQPALNQQAMIVFLDTNAIKNELQNLAFSLKKLSFATPRGIVVCQWDEHQKLTQRQWAKSAALSIYTYLRRFLFS</sequence>
<accession>A0A090BUN9</accession>
<name>A0A090BUN9_9GAMM</name>
<dbReference type="InterPro" id="IPR029044">
    <property type="entry name" value="Nucleotide-diphossugar_trans"/>
</dbReference>
<dbReference type="Gene3D" id="3.90.550.10">
    <property type="entry name" value="Spore Coat Polysaccharide Biosynthesis Protein SpsA, Chain A"/>
    <property type="match status" value="1"/>
</dbReference>
<dbReference type="PANTHER" id="PTHR43685">
    <property type="entry name" value="GLYCOSYLTRANSFERASE"/>
    <property type="match status" value="1"/>
</dbReference>
<dbReference type="STRING" id="40754.THII_1139"/>
<dbReference type="Pfam" id="PF00535">
    <property type="entry name" value="Glycos_transf_2"/>
    <property type="match status" value="1"/>
</dbReference>
<evidence type="ECO:0000313" key="2">
    <source>
        <dbReference type="EMBL" id="BAP55436.1"/>
    </source>
</evidence>
<dbReference type="EMBL" id="AP014633">
    <property type="protein sequence ID" value="BAP55436.1"/>
    <property type="molecule type" value="Genomic_DNA"/>
</dbReference>
<evidence type="ECO:0000259" key="1">
    <source>
        <dbReference type="Pfam" id="PF00535"/>
    </source>
</evidence>
<dbReference type="HOGENOM" id="CLU_559769_0_0_6"/>
<keyword evidence="3" id="KW-1185">Reference proteome</keyword>
<dbReference type="Proteomes" id="UP000031623">
    <property type="component" value="Chromosome"/>
</dbReference>
<feature type="domain" description="Glycosyltransferase 2-like" evidence="1">
    <location>
        <begin position="10"/>
        <end position="167"/>
    </location>
</feature>
<reference evidence="2 3" key="1">
    <citation type="journal article" date="2014" name="ISME J.">
        <title>Ecophysiology of Thioploca ingrica as revealed by the complete genome sequence supplemented with proteomic evidence.</title>
        <authorList>
            <person name="Kojima H."/>
            <person name="Ogura Y."/>
            <person name="Yamamoto N."/>
            <person name="Togashi T."/>
            <person name="Mori H."/>
            <person name="Watanabe T."/>
            <person name="Nemoto F."/>
            <person name="Kurokawa K."/>
            <person name="Hayashi T."/>
            <person name="Fukui M."/>
        </authorList>
    </citation>
    <scope>NUCLEOTIDE SEQUENCE [LARGE SCALE GENOMIC DNA]</scope>
</reference>
<dbReference type="InterPro" id="IPR050834">
    <property type="entry name" value="Glycosyltransf_2"/>
</dbReference>
<dbReference type="PANTHER" id="PTHR43685:SF2">
    <property type="entry name" value="GLYCOSYLTRANSFERASE 2-LIKE DOMAIN-CONTAINING PROTEIN"/>
    <property type="match status" value="1"/>
</dbReference>
<organism evidence="2 3">
    <name type="scientific">Thioploca ingrica</name>
    <dbReference type="NCBI Taxonomy" id="40754"/>
    <lineage>
        <taxon>Bacteria</taxon>
        <taxon>Pseudomonadati</taxon>
        <taxon>Pseudomonadota</taxon>
        <taxon>Gammaproteobacteria</taxon>
        <taxon>Thiotrichales</taxon>
        <taxon>Thiotrichaceae</taxon>
        <taxon>Thioploca</taxon>
    </lineage>
</organism>
<proteinExistence type="predicted"/>
<dbReference type="AlphaFoldDB" id="A0A090BUN9"/>
<evidence type="ECO:0000313" key="3">
    <source>
        <dbReference type="Proteomes" id="UP000031623"/>
    </source>
</evidence>
<dbReference type="SUPFAM" id="SSF53448">
    <property type="entry name" value="Nucleotide-diphospho-sugar transferases"/>
    <property type="match status" value="1"/>
</dbReference>
<dbReference type="Pfam" id="PF13578">
    <property type="entry name" value="Methyltransf_24"/>
    <property type="match status" value="1"/>
</dbReference>
<dbReference type="OrthoDB" id="9771846at2"/>
<dbReference type="KEGG" id="tig:THII_1139"/>
<dbReference type="Gene3D" id="3.40.50.150">
    <property type="entry name" value="Vaccinia Virus protein VP39"/>
    <property type="match status" value="1"/>
</dbReference>
<protein>
    <recommendedName>
        <fullName evidence="1">Glycosyltransferase 2-like domain-containing protein</fullName>
    </recommendedName>
</protein>
<dbReference type="InterPro" id="IPR001173">
    <property type="entry name" value="Glyco_trans_2-like"/>
</dbReference>
<gene>
    <name evidence="2" type="ORF">THII_1139</name>
</gene>
<dbReference type="SUPFAM" id="SSF53335">
    <property type="entry name" value="S-adenosyl-L-methionine-dependent methyltransferases"/>
    <property type="match status" value="1"/>
</dbReference>